<evidence type="ECO:0000313" key="2">
    <source>
        <dbReference type="EMBL" id="TPP55113.1"/>
    </source>
</evidence>
<feature type="compositionally biased region" description="Low complexity" evidence="1">
    <location>
        <begin position="280"/>
        <end position="307"/>
    </location>
</feature>
<feature type="compositionally biased region" description="Polar residues" evidence="1">
    <location>
        <begin position="205"/>
        <end position="216"/>
    </location>
</feature>
<organism evidence="2 3">
    <name type="scientific">Leishmania donovani</name>
    <dbReference type="NCBI Taxonomy" id="5661"/>
    <lineage>
        <taxon>Eukaryota</taxon>
        <taxon>Discoba</taxon>
        <taxon>Euglenozoa</taxon>
        <taxon>Kinetoplastea</taxon>
        <taxon>Metakinetoplastina</taxon>
        <taxon>Trypanosomatida</taxon>
        <taxon>Trypanosomatidae</taxon>
        <taxon>Leishmaniinae</taxon>
        <taxon>Leishmania</taxon>
    </lineage>
</organism>
<feature type="region of interest" description="Disordered" evidence="1">
    <location>
        <begin position="686"/>
        <end position="719"/>
    </location>
</feature>
<gene>
    <name evidence="2" type="ORF">CGC20_37790</name>
</gene>
<evidence type="ECO:0000313" key="3">
    <source>
        <dbReference type="Proteomes" id="UP000318821"/>
    </source>
</evidence>
<feature type="compositionally biased region" description="Low complexity" evidence="1">
    <location>
        <begin position="471"/>
        <end position="481"/>
    </location>
</feature>
<feature type="compositionally biased region" description="Low complexity" evidence="1">
    <location>
        <begin position="238"/>
        <end position="250"/>
    </location>
</feature>
<dbReference type="AlphaFoldDB" id="A0A504Y2J4"/>
<feature type="region of interest" description="Disordered" evidence="1">
    <location>
        <begin position="202"/>
        <end position="317"/>
    </location>
</feature>
<protein>
    <submittedName>
        <fullName evidence="2">Uncharacterized protein</fullName>
    </submittedName>
</protein>
<dbReference type="VEuPathDB" id="TriTrypDB:LDHU3_17.0880"/>
<dbReference type="VEuPathDB" id="TriTrypDB:LdBPK_170580.1"/>
<feature type="compositionally biased region" description="Basic and acidic residues" evidence="1">
    <location>
        <begin position="1"/>
        <end position="18"/>
    </location>
</feature>
<comment type="caution">
    <text evidence="2">The sequence shown here is derived from an EMBL/GenBank/DDBJ whole genome shotgun (WGS) entry which is preliminary data.</text>
</comment>
<accession>A0A504Y2J4</accession>
<feature type="compositionally biased region" description="Polar residues" evidence="1">
    <location>
        <begin position="431"/>
        <end position="445"/>
    </location>
</feature>
<feature type="compositionally biased region" description="Polar residues" evidence="1">
    <location>
        <begin position="251"/>
        <end position="273"/>
    </location>
</feature>
<feature type="compositionally biased region" description="Low complexity" evidence="1">
    <location>
        <begin position="101"/>
        <end position="130"/>
    </location>
</feature>
<proteinExistence type="predicted"/>
<feature type="region of interest" description="Disordered" evidence="1">
    <location>
        <begin position="366"/>
        <end position="481"/>
    </location>
</feature>
<feature type="region of interest" description="Disordered" evidence="1">
    <location>
        <begin position="836"/>
        <end position="885"/>
    </location>
</feature>
<dbReference type="Proteomes" id="UP000318821">
    <property type="component" value="Unassembled WGS sequence"/>
</dbReference>
<evidence type="ECO:0000256" key="1">
    <source>
        <dbReference type="SAM" id="MobiDB-lite"/>
    </source>
</evidence>
<feature type="region of interest" description="Disordered" evidence="1">
    <location>
        <begin position="1"/>
        <end position="39"/>
    </location>
</feature>
<reference evidence="3" key="1">
    <citation type="submission" date="2019-02" db="EMBL/GenBank/DDBJ databases">
        <title>FDA dAtabase for Regulatory Grade micrObial Sequences (FDA-ARGOS): Supporting development and validation of Infectious Disease Dx tests.</title>
        <authorList>
            <person name="Duncan R."/>
            <person name="Fisher C."/>
            <person name="Tallon L."/>
            <person name="Sadzewicz L."/>
            <person name="Sengamalay N."/>
            <person name="Ott S."/>
            <person name="Godinez A."/>
            <person name="Nagaraj S."/>
            <person name="Vavikolanu K."/>
            <person name="Vyas G."/>
            <person name="Nadendla S."/>
            <person name="Aluvathingal J."/>
            <person name="Sichtig H."/>
        </authorList>
    </citation>
    <scope>NUCLEOTIDE SEQUENCE [LARGE SCALE GENOMIC DNA]</scope>
    <source>
        <strain evidence="3">FDAARGOS_360</strain>
    </source>
</reference>
<feature type="compositionally biased region" description="Polar residues" evidence="1">
    <location>
        <begin position="457"/>
        <end position="470"/>
    </location>
</feature>
<sequence length="927" mass="94901">MGCADSKEKVRGPREGKVAESVTPQHAPATPQEAEKASSIDFAPCLSRICVEEDNDSVGRAASPPPDDSHPFVDDVLGLPPMNAVSLPLRRDSDTATTGDGASLTPPAASPLGLSAPAASTSPQPTQLTSSRRDVEGGVLARKTSATDELLQCDKVVSLHPPPLDDALPSGAAHSTAALAYIDSSSLPPQHSLSSVAYKTHLAEQPSSASPQSVSDTHAAASRELRRGANINEGGSVLTWTLGDTDTTRTSFLQTAGSTQPPSLQASRSSSCQPVVLPVAQQASPSPSQSPATVVETTAAATETAPASQPRSVLTAEAQRDLQLASASRLSGSGGPVARRCHSALASLARRSPCAEVKATLRNAVDASEPMDATAGTPARPSYESARDAGASPFGEASDGCRESGSGVIPTARLTQPPQAVAAARQHSRSESLLPSTSGRQQQLTVALMPTFRPPHDSTSPSPRTPAPQQTSPRTSAPATTAPVNVTASAISDAPDDVPLPQHLDLFTALPASNTASAGTAGGYSNFGDGDAGGVLHPRLPMPNSANIRGMGTHTNSESLCAASSSATTTGTETPTKTRTSRLELGSWNTHHFASSNSSWLLSSMKSTDGGSGGLAVGSRWNDGSCTSTPHPTNSELFRQLRQPNTRVKSILRKSGSSAAVAYGATVMNDGDQANTNRSCVLSPSVHGGGVGGRAETTACTTPRIPASSGAAGGGDGRTSAMPSPIDEPALQMDFIVLRHTTSDADCVNGSATPADASPSPAGLRSRTHRGFPTGTWPQPNPDNINSVANSNVSCVLCTGFENGKGAFADGVHGSDDAGTDNTPLSLAVQRSLASPCRLSRSPSTPGYPSPHRTQQCRSSGMRRGGDANVGNISNGKTQVLPPPSTATELPILFARETVAAAGCTSDEPPPDIMLASPPPKRVRVVV</sequence>
<dbReference type="VEuPathDB" id="TriTrypDB:LdCL_170011200"/>
<feature type="compositionally biased region" description="Polar residues" evidence="1">
    <location>
        <begin position="841"/>
        <end position="859"/>
    </location>
</feature>
<dbReference type="EMBL" id="RHLD01000040">
    <property type="protein sequence ID" value="TPP55113.1"/>
    <property type="molecule type" value="Genomic_DNA"/>
</dbReference>
<name>A0A504Y2J4_LEIDO</name>
<feature type="region of interest" description="Disordered" evidence="1">
    <location>
        <begin position="55"/>
        <end position="139"/>
    </location>
</feature>